<organism evidence="8 9">
    <name type="scientific">Priestia endophytica DSM 13796</name>
    <dbReference type="NCBI Taxonomy" id="1121089"/>
    <lineage>
        <taxon>Bacteria</taxon>
        <taxon>Bacillati</taxon>
        <taxon>Bacillota</taxon>
        <taxon>Bacilli</taxon>
        <taxon>Bacillales</taxon>
        <taxon>Bacillaceae</taxon>
        <taxon>Priestia</taxon>
    </lineage>
</organism>
<keyword evidence="5" id="KW-1133">Transmembrane helix</keyword>
<dbReference type="EMBL" id="FOXX01000010">
    <property type="protein sequence ID" value="SFQ81045.1"/>
    <property type="molecule type" value="Genomic_DNA"/>
</dbReference>
<dbReference type="Pfam" id="PF13249">
    <property type="entry name" value="SQHop_cyclase_N"/>
    <property type="match status" value="1"/>
</dbReference>
<protein>
    <submittedName>
        <fullName evidence="8">Sporulene cyclase</fullName>
    </submittedName>
</protein>
<feature type="domain" description="Squalene cyclase C-terminal" evidence="6">
    <location>
        <begin position="302"/>
        <end position="616"/>
    </location>
</feature>
<dbReference type="InterPro" id="IPR008930">
    <property type="entry name" value="Terpenoid_cyclase/PrenylTrfase"/>
</dbReference>
<dbReference type="PANTHER" id="PTHR11764:SF20">
    <property type="entry name" value="LANOSTEROL SYNTHASE"/>
    <property type="match status" value="1"/>
</dbReference>
<gene>
    <name evidence="8" type="ORF">SAMN02745910_03712</name>
</gene>
<keyword evidence="3" id="KW-0677">Repeat</keyword>
<keyword evidence="5" id="KW-0812">Transmembrane</keyword>
<evidence type="ECO:0000256" key="4">
    <source>
        <dbReference type="ARBA" id="ARBA00023235"/>
    </source>
</evidence>
<feature type="transmembrane region" description="Helical" evidence="5">
    <location>
        <begin position="251"/>
        <end position="270"/>
    </location>
</feature>
<dbReference type="Gene3D" id="1.50.10.20">
    <property type="match status" value="2"/>
</dbReference>
<dbReference type="SFLD" id="SFLDG01016">
    <property type="entry name" value="Prenyltransferase_Like_2"/>
    <property type="match status" value="1"/>
</dbReference>
<proteinExistence type="inferred from homology"/>
<keyword evidence="4" id="KW-0413">Isomerase</keyword>
<name>A0A1I6BJE0_9BACI</name>
<dbReference type="NCBIfam" id="TIGR01787">
    <property type="entry name" value="squalene_cyclas"/>
    <property type="match status" value="1"/>
</dbReference>
<keyword evidence="5" id="KW-0472">Membrane</keyword>
<evidence type="ECO:0000256" key="1">
    <source>
        <dbReference type="ARBA" id="ARBA00004999"/>
    </source>
</evidence>
<dbReference type="PANTHER" id="PTHR11764">
    <property type="entry name" value="TERPENE CYCLASE/MUTASE FAMILY MEMBER"/>
    <property type="match status" value="1"/>
</dbReference>
<dbReference type="Pfam" id="PF13243">
    <property type="entry name" value="SQHop_cyclase_C"/>
    <property type="match status" value="1"/>
</dbReference>
<evidence type="ECO:0000256" key="5">
    <source>
        <dbReference type="SAM" id="Phobius"/>
    </source>
</evidence>
<comment type="caution">
    <text evidence="8">The sequence shown here is derived from an EMBL/GenBank/DDBJ whole genome shotgun (WGS) entry which is preliminary data.</text>
</comment>
<evidence type="ECO:0000259" key="7">
    <source>
        <dbReference type="Pfam" id="PF13249"/>
    </source>
</evidence>
<dbReference type="SUPFAM" id="SSF48239">
    <property type="entry name" value="Terpenoid cyclases/Protein prenyltransferases"/>
    <property type="match status" value="2"/>
</dbReference>
<evidence type="ECO:0000313" key="8">
    <source>
        <dbReference type="EMBL" id="SFQ81045.1"/>
    </source>
</evidence>
<keyword evidence="9" id="KW-1185">Reference proteome</keyword>
<dbReference type="InterPro" id="IPR032696">
    <property type="entry name" value="SQ_cyclase_C"/>
</dbReference>
<dbReference type="GeneID" id="93712300"/>
<evidence type="ECO:0000256" key="2">
    <source>
        <dbReference type="ARBA" id="ARBA00009755"/>
    </source>
</evidence>
<dbReference type="InterPro" id="IPR032697">
    <property type="entry name" value="SQ_cyclase_N"/>
</dbReference>
<dbReference type="InterPro" id="IPR018333">
    <property type="entry name" value="Squalene_cyclase"/>
</dbReference>
<reference evidence="8 9" key="1">
    <citation type="submission" date="2016-10" db="EMBL/GenBank/DDBJ databases">
        <authorList>
            <person name="Varghese N."/>
            <person name="Submissions S."/>
        </authorList>
    </citation>
    <scope>NUCLEOTIDE SEQUENCE [LARGE SCALE GENOMIC DNA]</scope>
    <source>
        <strain evidence="8 9">DSM 13796</strain>
    </source>
</reference>
<accession>A0A1I6BJE0</accession>
<dbReference type="PROSITE" id="PS01074">
    <property type="entry name" value="TERPENE_SYNTHASES"/>
    <property type="match status" value="1"/>
</dbReference>
<dbReference type="NCBIfam" id="TIGR01507">
    <property type="entry name" value="hopene_cyclase"/>
    <property type="match status" value="1"/>
</dbReference>
<dbReference type="RefSeq" id="WP_061805975.1">
    <property type="nucleotide sequence ID" value="NZ_FOXX01000010.1"/>
</dbReference>
<dbReference type="Proteomes" id="UP000182762">
    <property type="component" value="Unassembled WGS sequence"/>
</dbReference>
<feature type="domain" description="Squalene cyclase N-terminal" evidence="7">
    <location>
        <begin position="15"/>
        <end position="289"/>
    </location>
</feature>
<comment type="similarity">
    <text evidence="2">Belongs to the terpene cyclase/mutase family.</text>
</comment>
<comment type="pathway">
    <text evidence="1">Secondary metabolite biosynthesis; hopanoid biosynthesis.</text>
</comment>
<evidence type="ECO:0000259" key="6">
    <source>
        <dbReference type="Pfam" id="PF13243"/>
    </source>
</evidence>
<sequence length="618" mass="70644">MWTKQAKQHTTHLIKELRELQQENGSWHFPFETGVMSDAYMILTLRALGVEEEPLIAKLSKRILSLQHKDGTWRHYEDEPKGNLSATIQAYTALLVAGASSKEETHMKRAERFIQQNGGVKKAHFLTKWMLCANGLYPWPRFFYVPMTIMNIPTSFPLNFFSLSTYARIHFVPMMIAANKKFSIPSNHSIYSLYEREETEEEWNVEDERFIIKDLLFYLKRLRNLPSYMHQAGYKKAESYMISRIEDDGTLYSYATATFFMIYGLLALGYEKTSPLIINAVNGLKKLVTTIDGMDHLENSTSTVWDTALLSYSLQESGVSYKDPMIKKASFYLLNKQHKKVADWAVHNPHIAPGGWGFSHNNTINPDLDDTSAALRAITAPSVHDNRYLSSWNRGVDWLLSMQNRDGGWAAFEKNVDFQLLTHIPLKNAEDAIIDPSTSDLTGRVLQFLGKFAGLTEKHPAVKRAVKWLCDQQEKDGSWYGRWGVCYIYGTWAALTGMRAVGVPLDDPHIQKGVLFLKKHQRQDGGWGESCRSSEVKKYVPLLFSTPSQTSWALDALLTCLPKEHVTIKNGVKFLLTPHIHKAKTYPTGIGLPEQFYIRYHSYNYIFPLLALSHYCQA</sequence>
<evidence type="ECO:0000313" key="9">
    <source>
        <dbReference type="Proteomes" id="UP000182762"/>
    </source>
</evidence>
<dbReference type="InterPro" id="IPR006400">
    <property type="entry name" value="Hopene-cyclase"/>
</dbReference>
<dbReference type="InterPro" id="IPR002365">
    <property type="entry name" value="Terpene_synthase_CS"/>
</dbReference>
<evidence type="ECO:0000256" key="3">
    <source>
        <dbReference type="ARBA" id="ARBA00022737"/>
    </source>
</evidence>